<evidence type="ECO:0000313" key="2">
    <source>
        <dbReference type="Proteomes" id="UP000703269"/>
    </source>
</evidence>
<keyword evidence="2" id="KW-1185">Reference proteome</keyword>
<accession>A0A9P3GEB6</accession>
<protein>
    <submittedName>
        <fullName evidence="1">Uncharacterized protein</fullName>
    </submittedName>
</protein>
<evidence type="ECO:0000313" key="1">
    <source>
        <dbReference type="EMBL" id="GJE94503.1"/>
    </source>
</evidence>
<dbReference type="EMBL" id="BPQB01000040">
    <property type="protein sequence ID" value="GJE94503.1"/>
    <property type="molecule type" value="Genomic_DNA"/>
</dbReference>
<dbReference type="Proteomes" id="UP000703269">
    <property type="component" value="Unassembled WGS sequence"/>
</dbReference>
<gene>
    <name evidence="1" type="ORF">PsYK624_106730</name>
</gene>
<proteinExistence type="predicted"/>
<comment type="caution">
    <text evidence="1">The sequence shown here is derived from an EMBL/GenBank/DDBJ whole genome shotgun (WGS) entry which is preliminary data.</text>
</comment>
<organism evidence="1 2">
    <name type="scientific">Phanerochaete sordida</name>
    <dbReference type="NCBI Taxonomy" id="48140"/>
    <lineage>
        <taxon>Eukaryota</taxon>
        <taxon>Fungi</taxon>
        <taxon>Dikarya</taxon>
        <taxon>Basidiomycota</taxon>
        <taxon>Agaricomycotina</taxon>
        <taxon>Agaricomycetes</taxon>
        <taxon>Polyporales</taxon>
        <taxon>Phanerochaetaceae</taxon>
        <taxon>Phanerochaete</taxon>
    </lineage>
</organism>
<reference evidence="1 2" key="1">
    <citation type="submission" date="2021-08" db="EMBL/GenBank/DDBJ databases">
        <title>Draft Genome Sequence of Phanerochaete sordida strain YK-624.</title>
        <authorList>
            <person name="Mori T."/>
            <person name="Dohra H."/>
            <person name="Suzuki T."/>
            <person name="Kawagishi H."/>
            <person name="Hirai H."/>
        </authorList>
    </citation>
    <scope>NUCLEOTIDE SEQUENCE [LARGE SCALE GENOMIC DNA]</scope>
    <source>
        <strain evidence="1 2">YK-624</strain>
    </source>
</reference>
<name>A0A9P3GEB6_9APHY</name>
<dbReference type="AlphaFoldDB" id="A0A9P3GEB6"/>
<sequence length="123" mass="14113">MTKDSLARWAPWLHWTQSLLPIAQYNILHVVKLRYRRIMGLPLFPTAVPLFPTLTPDQIEFIGWQGRPEPEAHIVQDVSDSVGQVGAGCHILRPFPLQGKPGLQQEAPKGKPREWLWASRRYL</sequence>